<dbReference type="InterPro" id="IPR018330">
    <property type="entry name" value="RecT_fam"/>
</dbReference>
<dbReference type="EMBL" id="JACCBS010000001">
    <property type="protein sequence ID" value="NYE57195.1"/>
    <property type="molecule type" value="Genomic_DNA"/>
</dbReference>
<protein>
    <submittedName>
        <fullName evidence="1">Phage recombination protein Bet</fullName>
    </submittedName>
</protein>
<dbReference type="RefSeq" id="WP_028052168.1">
    <property type="nucleotide sequence ID" value="NZ_ATYG01000015.1"/>
</dbReference>
<sequence length="386" mass="42642">MSNKNLVQLPNQNQSIIEAPTLTREQIELVKNTVAKGATDDELQMFLHICQRYGLDPFRKELVFQKLGGQVTFITSRDGYLKIAMQDPNYRGLQSAVVREGDEFEFIPSEFQVRHKFGKTRGKIQGAWAIAYHAKRNPMVAYVEFAEYVNPNSPTWKKYPSAMIQKVAEVFVLRRQFNISGVVAKEEISYEAEDETVVEIPAAKVTVEPAEPIQAEVVVEPVPEVQEEVQAEVVTEPAPTAEPTQEPAKAKVEDKAVTVFVMANKDGKVIEACDVADDTRYIIAGDFKDAFPGVVINVAGKAAGNKIKAETVELVQVLEATGEVKAINTTPKANWYTVDVAGIMVLVATPADLKAEVGQKVIFAGKFQEVAGKQVVIAKEFRVENE</sequence>
<comment type="caution">
    <text evidence="1">The sequence shown here is derived from an EMBL/GenBank/DDBJ whole genome shotgun (WGS) entry which is preliminary data.</text>
</comment>
<evidence type="ECO:0000313" key="1">
    <source>
        <dbReference type="EMBL" id="NYE57195.1"/>
    </source>
</evidence>
<reference evidence="1 2" key="1">
    <citation type="submission" date="2020-07" db="EMBL/GenBank/DDBJ databases">
        <title>Genomic Encyclopedia of Type Strains, Phase III (KMG-III): the genomes of soil and plant-associated and newly described type strains.</title>
        <authorList>
            <person name="Whitman W."/>
        </authorList>
    </citation>
    <scope>NUCLEOTIDE SEQUENCE [LARGE SCALE GENOMIC DNA]</scope>
    <source>
        <strain evidence="1 2">DSM 11255</strain>
    </source>
</reference>
<name>A0ABX2R811_9THEO</name>
<proteinExistence type="predicted"/>
<keyword evidence="2" id="KW-1185">Reference proteome</keyword>
<organism evidence="1 2">
    <name type="scientific">Carboxydothermus ferrireducens DSM 11255</name>
    <dbReference type="NCBI Taxonomy" id="1119529"/>
    <lineage>
        <taxon>Bacteria</taxon>
        <taxon>Bacillati</taxon>
        <taxon>Bacillota</taxon>
        <taxon>Clostridia</taxon>
        <taxon>Thermoanaerobacterales</taxon>
        <taxon>Thermoanaerobacteraceae</taxon>
        <taxon>Carboxydothermus</taxon>
    </lineage>
</organism>
<gene>
    <name evidence="1" type="ORF">HDG70_000901</name>
</gene>
<dbReference type="Pfam" id="PF03837">
    <property type="entry name" value="RecT"/>
    <property type="match status" value="1"/>
</dbReference>
<evidence type="ECO:0000313" key="2">
    <source>
        <dbReference type="Proteomes" id="UP000604066"/>
    </source>
</evidence>
<dbReference type="Proteomes" id="UP000604066">
    <property type="component" value="Unassembled WGS sequence"/>
</dbReference>
<accession>A0ABX2R811</accession>